<gene>
    <name evidence="7" type="ORF">JOC54_001174</name>
</gene>
<evidence type="ECO:0000256" key="1">
    <source>
        <dbReference type="ARBA" id="ARBA00004167"/>
    </source>
</evidence>
<dbReference type="PANTHER" id="PTHR34478">
    <property type="entry name" value="PROTEIN LEMA"/>
    <property type="match status" value="1"/>
</dbReference>
<dbReference type="Pfam" id="PF04011">
    <property type="entry name" value="LemA"/>
    <property type="match status" value="1"/>
</dbReference>
<sequence>MLIGVILAIAIGVIILAWIVSYNSLVKHRNWVEESWAQIDVQLKRRFDLIPNLVETVKGYATHEQETLTKVIEKRNVIAEPNASRSERVEQDAELNGLLRQLFALSESYPDLKANQNFLQLQEELAGTENKIAYARQAYNSMVMRYNTKVDSFPSNFIASVHSFTRNDMLDIPDEEKEPVQVRF</sequence>
<evidence type="ECO:0000256" key="5">
    <source>
        <dbReference type="ARBA" id="ARBA00023136"/>
    </source>
</evidence>
<organism evidence="7 8">
    <name type="scientific">Shouchella xiaoxiensis</name>
    <dbReference type="NCBI Taxonomy" id="766895"/>
    <lineage>
        <taxon>Bacteria</taxon>
        <taxon>Bacillati</taxon>
        <taxon>Bacillota</taxon>
        <taxon>Bacilli</taxon>
        <taxon>Bacillales</taxon>
        <taxon>Bacillaceae</taxon>
        <taxon>Shouchella</taxon>
    </lineage>
</organism>
<dbReference type="Gene3D" id="1.20.1440.20">
    <property type="entry name" value="LemA-like domain"/>
    <property type="match status" value="1"/>
</dbReference>
<protein>
    <submittedName>
        <fullName evidence="7">LemA protein</fullName>
    </submittedName>
</protein>
<evidence type="ECO:0000256" key="6">
    <source>
        <dbReference type="SAM" id="Phobius"/>
    </source>
</evidence>
<reference evidence="7" key="1">
    <citation type="submission" date="2021-01" db="EMBL/GenBank/DDBJ databases">
        <title>Genomic Encyclopedia of Type Strains, Phase IV (KMG-IV): sequencing the most valuable type-strain genomes for metagenomic binning, comparative biology and taxonomic classification.</title>
        <authorList>
            <person name="Goeker M."/>
        </authorList>
    </citation>
    <scope>NUCLEOTIDE SEQUENCE</scope>
    <source>
        <strain evidence="7">DSM 21943</strain>
    </source>
</reference>
<feature type="transmembrane region" description="Helical" evidence="6">
    <location>
        <begin position="6"/>
        <end position="25"/>
    </location>
</feature>
<dbReference type="InterPro" id="IPR007156">
    <property type="entry name" value="MamQ_LemA"/>
</dbReference>
<comment type="subcellular location">
    <subcellularLocation>
        <location evidence="1">Membrane</location>
        <topology evidence="1">Single-pass membrane protein</topology>
    </subcellularLocation>
</comment>
<evidence type="ECO:0000256" key="4">
    <source>
        <dbReference type="ARBA" id="ARBA00022989"/>
    </source>
</evidence>
<keyword evidence="8" id="KW-1185">Reference proteome</keyword>
<keyword evidence="4 6" id="KW-1133">Transmembrane helix</keyword>
<keyword evidence="3 6" id="KW-0812">Transmembrane</keyword>
<dbReference type="PANTHER" id="PTHR34478:SF2">
    <property type="entry name" value="MEMBRANE PROTEIN"/>
    <property type="match status" value="1"/>
</dbReference>
<evidence type="ECO:0000313" key="7">
    <source>
        <dbReference type="EMBL" id="MBM7837943.1"/>
    </source>
</evidence>
<keyword evidence="5 6" id="KW-0472">Membrane</keyword>
<comment type="caution">
    <text evidence="7">The sequence shown here is derived from an EMBL/GenBank/DDBJ whole genome shotgun (WGS) entry which is preliminary data.</text>
</comment>
<evidence type="ECO:0000313" key="8">
    <source>
        <dbReference type="Proteomes" id="UP001179280"/>
    </source>
</evidence>
<accession>A0ABS2SR26</accession>
<evidence type="ECO:0000256" key="3">
    <source>
        <dbReference type="ARBA" id="ARBA00022692"/>
    </source>
</evidence>
<dbReference type="SUPFAM" id="SSF140478">
    <property type="entry name" value="LemA-like"/>
    <property type="match status" value="1"/>
</dbReference>
<comment type="similarity">
    <text evidence="2">Belongs to the LemA family.</text>
</comment>
<dbReference type="EMBL" id="JAFBCV010000003">
    <property type="protein sequence ID" value="MBM7837943.1"/>
    <property type="molecule type" value="Genomic_DNA"/>
</dbReference>
<proteinExistence type="inferred from homology"/>
<name>A0ABS2SR26_9BACI</name>
<dbReference type="InterPro" id="IPR023353">
    <property type="entry name" value="LemA-like_dom_sf"/>
</dbReference>
<dbReference type="RefSeq" id="WP_094190068.1">
    <property type="nucleotide sequence ID" value="NZ_JAFBCV010000003.1"/>
</dbReference>
<evidence type="ECO:0000256" key="2">
    <source>
        <dbReference type="ARBA" id="ARBA00008854"/>
    </source>
</evidence>
<dbReference type="Proteomes" id="UP001179280">
    <property type="component" value="Unassembled WGS sequence"/>
</dbReference>